<dbReference type="HAMAP" id="MF_00376">
    <property type="entry name" value="Dephospho_CoA_kinase"/>
    <property type="match status" value="1"/>
</dbReference>
<evidence type="ECO:0000313" key="8">
    <source>
        <dbReference type="Proteomes" id="UP000179076"/>
    </source>
</evidence>
<keyword evidence="3 5" id="KW-0067">ATP-binding</keyword>
<dbReference type="GO" id="GO:0005524">
    <property type="term" value="F:ATP binding"/>
    <property type="evidence" value="ECO:0007669"/>
    <property type="project" value="UniProtKB-UniRule"/>
</dbReference>
<proteinExistence type="inferred from homology"/>
<dbReference type="UniPathway" id="UPA00241">
    <property type="reaction ID" value="UER00356"/>
</dbReference>
<comment type="catalytic activity">
    <reaction evidence="5">
        <text>3'-dephospho-CoA + ATP = ADP + CoA + H(+)</text>
        <dbReference type="Rhea" id="RHEA:18245"/>
        <dbReference type="ChEBI" id="CHEBI:15378"/>
        <dbReference type="ChEBI" id="CHEBI:30616"/>
        <dbReference type="ChEBI" id="CHEBI:57287"/>
        <dbReference type="ChEBI" id="CHEBI:57328"/>
        <dbReference type="ChEBI" id="CHEBI:456216"/>
        <dbReference type="EC" id="2.7.1.24"/>
    </reaction>
</comment>
<evidence type="ECO:0000256" key="3">
    <source>
        <dbReference type="ARBA" id="ARBA00022840"/>
    </source>
</evidence>
<keyword evidence="5" id="KW-0808">Transferase</keyword>
<evidence type="ECO:0000256" key="6">
    <source>
        <dbReference type="NCBIfam" id="TIGR00152"/>
    </source>
</evidence>
<dbReference type="SUPFAM" id="SSF52540">
    <property type="entry name" value="P-loop containing nucleoside triphosphate hydrolases"/>
    <property type="match status" value="1"/>
</dbReference>
<evidence type="ECO:0000256" key="1">
    <source>
        <dbReference type="ARBA" id="ARBA00009018"/>
    </source>
</evidence>
<keyword evidence="5 7" id="KW-0418">Kinase</keyword>
<dbReference type="AlphaFoldDB" id="A0A1F6VDD3"/>
<evidence type="ECO:0000313" key="7">
    <source>
        <dbReference type="EMBL" id="OGI67667.1"/>
    </source>
</evidence>
<dbReference type="InterPro" id="IPR001977">
    <property type="entry name" value="Depp_CoAkinase"/>
</dbReference>
<feature type="binding site" evidence="5">
    <location>
        <begin position="13"/>
        <end position="18"/>
    </location>
    <ligand>
        <name>ATP</name>
        <dbReference type="ChEBI" id="CHEBI:30616"/>
    </ligand>
</feature>
<comment type="pathway">
    <text evidence="5">Cofactor biosynthesis; coenzyme A biosynthesis; CoA from (R)-pantothenate: step 5/5.</text>
</comment>
<dbReference type="PANTHER" id="PTHR10695:SF46">
    <property type="entry name" value="BIFUNCTIONAL COENZYME A SYNTHASE-RELATED"/>
    <property type="match status" value="1"/>
</dbReference>
<dbReference type="PROSITE" id="PS51219">
    <property type="entry name" value="DPCK"/>
    <property type="match status" value="1"/>
</dbReference>
<dbReference type="GO" id="GO:0005737">
    <property type="term" value="C:cytoplasm"/>
    <property type="evidence" value="ECO:0007669"/>
    <property type="project" value="UniProtKB-SubCell"/>
</dbReference>
<keyword evidence="4 5" id="KW-0173">Coenzyme A biosynthesis</keyword>
<comment type="function">
    <text evidence="5">Catalyzes the phosphorylation of the 3'-hydroxyl group of dephosphocoenzyme A to form coenzyme A.</text>
</comment>
<dbReference type="CDD" id="cd02022">
    <property type="entry name" value="DPCK"/>
    <property type="match status" value="1"/>
</dbReference>
<dbReference type="GO" id="GO:0004140">
    <property type="term" value="F:dephospho-CoA kinase activity"/>
    <property type="evidence" value="ECO:0007669"/>
    <property type="project" value="UniProtKB-UniRule"/>
</dbReference>
<keyword evidence="5" id="KW-0963">Cytoplasm</keyword>
<name>A0A1F6VDD3_9PROT</name>
<accession>A0A1F6VDD3</accession>
<gene>
    <name evidence="5" type="primary">coaE</name>
    <name evidence="7" type="ORF">A2W18_15505</name>
</gene>
<comment type="subcellular location">
    <subcellularLocation>
        <location evidence="5">Cytoplasm</location>
    </subcellularLocation>
</comment>
<protein>
    <recommendedName>
        <fullName evidence="5 6">Dephospho-CoA kinase</fullName>
        <ecNumber evidence="5 6">2.7.1.24</ecNumber>
    </recommendedName>
    <alternativeName>
        <fullName evidence="5">Dephosphocoenzyme A kinase</fullName>
    </alternativeName>
</protein>
<dbReference type="EMBL" id="MFSP01000051">
    <property type="protein sequence ID" value="OGI67667.1"/>
    <property type="molecule type" value="Genomic_DNA"/>
</dbReference>
<comment type="caution">
    <text evidence="7">The sequence shown here is derived from an EMBL/GenBank/DDBJ whole genome shotgun (WGS) entry which is preliminary data.</text>
</comment>
<dbReference type="Pfam" id="PF01121">
    <property type="entry name" value="CoaE"/>
    <property type="match status" value="1"/>
</dbReference>
<evidence type="ECO:0000256" key="2">
    <source>
        <dbReference type="ARBA" id="ARBA00022741"/>
    </source>
</evidence>
<dbReference type="InterPro" id="IPR027417">
    <property type="entry name" value="P-loop_NTPase"/>
</dbReference>
<dbReference type="Proteomes" id="UP000179076">
    <property type="component" value="Unassembled WGS sequence"/>
</dbReference>
<dbReference type="GO" id="GO:0015937">
    <property type="term" value="P:coenzyme A biosynthetic process"/>
    <property type="evidence" value="ECO:0007669"/>
    <property type="project" value="UniProtKB-UniRule"/>
</dbReference>
<dbReference type="Gene3D" id="3.40.50.300">
    <property type="entry name" value="P-loop containing nucleotide triphosphate hydrolases"/>
    <property type="match status" value="1"/>
</dbReference>
<comment type="similarity">
    <text evidence="1 5">Belongs to the CoaE family.</text>
</comment>
<evidence type="ECO:0000256" key="4">
    <source>
        <dbReference type="ARBA" id="ARBA00022993"/>
    </source>
</evidence>
<sequence>MPMLRIGLTGGIGSGKSTVAELFTRRGVPVIDTDVIARQIVTPGQPALAEIAREFGSDLLDASGQLDRARMRRRVFDDPTARRRLEAILHPRIRAAVRDQIAALKAPYCLIVIPLLVETGFNEVIDRVLVVDVDEVHQQERTSRRDIVPTNEVQKIMATQATREQRLARADDVIVNNGVVADLEREVDRLHASYLALGRRPRNSN</sequence>
<dbReference type="EC" id="2.7.1.24" evidence="5 6"/>
<dbReference type="PANTHER" id="PTHR10695">
    <property type="entry name" value="DEPHOSPHO-COA KINASE-RELATED"/>
    <property type="match status" value="1"/>
</dbReference>
<organism evidence="7 8">
    <name type="scientific">Candidatus Muproteobacteria bacterium RBG_16_60_9</name>
    <dbReference type="NCBI Taxonomy" id="1817755"/>
    <lineage>
        <taxon>Bacteria</taxon>
        <taxon>Pseudomonadati</taxon>
        <taxon>Pseudomonadota</taxon>
        <taxon>Candidatus Muproteobacteria</taxon>
    </lineage>
</organism>
<dbReference type="NCBIfam" id="TIGR00152">
    <property type="entry name" value="dephospho-CoA kinase"/>
    <property type="match status" value="1"/>
</dbReference>
<evidence type="ECO:0000256" key="5">
    <source>
        <dbReference type="HAMAP-Rule" id="MF_00376"/>
    </source>
</evidence>
<reference evidence="7 8" key="1">
    <citation type="journal article" date="2016" name="Nat. Commun.">
        <title>Thousands of microbial genomes shed light on interconnected biogeochemical processes in an aquifer system.</title>
        <authorList>
            <person name="Anantharaman K."/>
            <person name="Brown C.T."/>
            <person name="Hug L.A."/>
            <person name="Sharon I."/>
            <person name="Castelle C.J."/>
            <person name="Probst A.J."/>
            <person name="Thomas B.C."/>
            <person name="Singh A."/>
            <person name="Wilkins M.J."/>
            <person name="Karaoz U."/>
            <person name="Brodie E.L."/>
            <person name="Williams K.H."/>
            <person name="Hubbard S.S."/>
            <person name="Banfield J.F."/>
        </authorList>
    </citation>
    <scope>NUCLEOTIDE SEQUENCE [LARGE SCALE GENOMIC DNA]</scope>
</reference>
<keyword evidence="2 5" id="KW-0547">Nucleotide-binding</keyword>